<gene>
    <name evidence="2" type="ORF">C1H46_025843</name>
</gene>
<dbReference type="STRING" id="106549.A0A540LQ21"/>
<dbReference type="Gene3D" id="1.25.40.280">
    <property type="entry name" value="alix/aip1 like domains"/>
    <property type="match status" value="1"/>
</dbReference>
<protein>
    <recommendedName>
        <fullName evidence="1">BRO1 domain-containing protein</fullName>
    </recommendedName>
</protein>
<dbReference type="GO" id="GO:0005768">
    <property type="term" value="C:endosome"/>
    <property type="evidence" value="ECO:0007669"/>
    <property type="project" value="TreeGrafter"/>
</dbReference>
<evidence type="ECO:0000313" key="2">
    <source>
        <dbReference type="EMBL" id="TQD88586.1"/>
    </source>
</evidence>
<evidence type="ECO:0000313" key="3">
    <source>
        <dbReference type="Proteomes" id="UP000315295"/>
    </source>
</evidence>
<dbReference type="InterPro" id="IPR004328">
    <property type="entry name" value="BRO1_dom"/>
</dbReference>
<organism evidence="2 3">
    <name type="scientific">Malus baccata</name>
    <name type="common">Siberian crab apple</name>
    <name type="synonym">Pyrus baccata</name>
    <dbReference type="NCBI Taxonomy" id="106549"/>
    <lineage>
        <taxon>Eukaryota</taxon>
        <taxon>Viridiplantae</taxon>
        <taxon>Streptophyta</taxon>
        <taxon>Embryophyta</taxon>
        <taxon>Tracheophyta</taxon>
        <taxon>Spermatophyta</taxon>
        <taxon>Magnoliopsida</taxon>
        <taxon>eudicotyledons</taxon>
        <taxon>Gunneridae</taxon>
        <taxon>Pentapetalae</taxon>
        <taxon>rosids</taxon>
        <taxon>fabids</taxon>
        <taxon>Rosales</taxon>
        <taxon>Rosaceae</taxon>
        <taxon>Amygdaloideae</taxon>
        <taxon>Maleae</taxon>
        <taxon>Malus</taxon>
    </lineage>
</organism>
<keyword evidence="3" id="KW-1185">Reference proteome</keyword>
<accession>A0A540LQ21</accession>
<feature type="domain" description="BRO1" evidence="1">
    <location>
        <begin position="118"/>
        <end position="175"/>
    </location>
</feature>
<dbReference type="AlphaFoldDB" id="A0A540LQ21"/>
<reference evidence="2 3" key="1">
    <citation type="journal article" date="2019" name="G3 (Bethesda)">
        <title>Sequencing of a Wild Apple (Malus baccata) Genome Unravels the Differences Between Cultivated and Wild Apple Species Regarding Disease Resistance and Cold Tolerance.</title>
        <authorList>
            <person name="Chen X."/>
        </authorList>
    </citation>
    <scope>NUCLEOTIDE SEQUENCE [LARGE SCALE GENOMIC DNA]</scope>
    <source>
        <strain evidence="3">cv. Shandingzi</strain>
        <tissue evidence="2">Leaves</tissue>
    </source>
</reference>
<dbReference type="Proteomes" id="UP000315295">
    <property type="component" value="Unassembled WGS sequence"/>
</dbReference>
<comment type="caution">
    <text evidence="2">The sequence shown here is derived from an EMBL/GenBank/DDBJ whole genome shotgun (WGS) entry which is preliminary data.</text>
</comment>
<proteinExistence type="predicted"/>
<name>A0A540LQ21_MALBA</name>
<dbReference type="EMBL" id="VIEB01000506">
    <property type="protein sequence ID" value="TQD88586.1"/>
    <property type="molecule type" value="Genomic_DNA"/>
</dbReference>
<dbReference type="InterPro" id="IPR038499">
    <property type="entry name" value="BRO1_sf"/>
</dbReference>
<dbReference type="Pfam" id="PF03097">
    <property type="entry name" value="BRO1"/>
    <property type="match status" value="1"/>
</dbReference>
<dbReference type="PANTHER" id="PTHR23030">
    <property type="entry name" value="PCD6 INTERACTING PROTEIN-RELATED"/>
    <property type="match status" value="1"/>
</dbReference>
<dbReference type="PANTHER" id="PTHR23030:SF30">
    <property type="entry name" value="TYROSINE-PROTEIN PHOSPHATASE NON-RECEPTOR TYPE 23"/>
    <property type="match status" value="1"/>
</dbReference>
<sequence length="184" mass="21278">MEQRLANTSHLTLNHKKFIETALLADRRPFDCPSSFLENQQDVEGRLSDRRSERMTENISRSWSMKTRFGLLVERFDRAAKRESSPPAWIVFNVVLKYLLSMLSLMRSSMWGPEDLQVRRLQRAMKENDRVYLMRVPSPGSLPPLLAFSMVKPLAMSEILDVGKEKMFASLVPDSSVRCSFQVH</sequence>
<dbReference type="GO" id="GO:0043328">
    <property type="term" value="P:protein transport to vacuole involved in ubiquitin-dependent protein catabolic process via the multivesicular body sorting pathway"/>
    <property type="evidence" value="ECO:0007669"/>
    <property type="project" value="TreeGrafter"/>
</dbReference>
<evidence type="ECO:0000259" key="1">
    <source>
        <dbReference type="Pfam" id="PF03097"/>
    </source>
</evidence>